<reference evidence="4" key="1">
    <citation type="submission" date="2015-03" db="EMBL/GenBank/DDBJ databases">
        <authorList>
            <consortium name="Pathogen Informatics"/>
        </authorList>
    </citation>
    <scope>NUCLEOTIDE SEQUENCE [LARGE SCALE GENOMIC DNA]</scope>
    <source>
        <strain evidence="4">NCTC11134</strain>
    </source>
</reference>
<dbReference type="PANTHER" id="PTHR36113">
    <property type="entry name" value="LYASE, PUTATIVE-RELATED-RELATED"/>
    <property type="match status" value="1"/>
</dbReference>
<dbReference type="InterPro" id="IPR018146">
    <property type="entry name" value="Glyoxalase_1_CS"/>
</dbReference>
<dbReference type="Pfam" id="PF22632">
    <property type="entry name" value="BphC_D1"/>
    <property type="match status" value="1"/>
</dbReference>
<dbReference type="Proteomes" id="UP000057820">
    <property type="component" value="Chromosome 1"/>
</dbReference>
<dbReference type="InterPro" id="IPR029068">
    <property type="entry name" value="Glyas_Bleomycin-R_OHBP_Dase"/>
</dbReference>
<dbReference type="InterPro" id="IPR004360">
    <property type="entry name" value="Glyas_Fos-R_dOase_dom"/>
</dbReference>
<dbReference type="GO" id="GO:0046872">
    <property type="term" value="F:metal ion binding"/>
    <property type="evidence" value="ECO:0007669"/>
    <property type="project" value="UniProtKB-KW"/>
</dbReference>
<keyword evidence="3" id="KW-0223">Dioxygenase</keyword>
<dbReference type="GO" id="GO:0018583">
    <property type="term" value="F:biphenyl-2,3-diol 1,2-dioxygenase activity"/>
    <property type="evidence" value="ECO:0007669"/>
    <property type="project" value="UniProtKB-EC"/>
</dbReference>
<name>A0A0H5NEM8_NOCFR</name>
<dbReference type="Pfam" id="PF00903">
    <property type="entry name" value="Glyoxalase"/>
    <property type="match status" value="1"/>
</dbReference>
<keyword evidence="1" id="KW-0479">Metal-binding</keyword>
<gene>
    <name evidence="3" type="primary">bphC_1</name>
    <name evidence="3" type="ORF">ERS450000_00300</name>
</gene>
<dbReference type="InterPro" id="IPR051332">
    <property type="entry name" value="Fosfomycin_Res_Enzymes"/>
</dbReference>
<accession>A0A0H5NEM8</accession>
<dbReference type="PROSITE" id="PS00934">
    <property type="entry name" value="GLYOXALASE_I_1"/>
    <property type="match status" value="1"/>
</dbReference>
<feature type="domain" description="VOC" evidence="2">
    <location>
        <begin position="145"/>
        <end position="263"/>
    </location>
</feature>
<dbReference type="InterPro" id="IPR037523">
    <property type="entry name" value="VOC_core"/>
</dbReference>
<evidence type="ECO:0000259" key="2">
    <source>
        <dbReference type="PROSITE" id="PS51819"/>
    </source>
</evidence>
<keyword evidence="3" id="KW-0560">Oxidoreductase</keyword>
<dbReference type="RefSeq" id="WP_060589992.1">
    <property type="nucleotide sequence ID" value="NZ_CP031418.1"/>
</dbReference>
<organism evidence="3 4">
    <name type="scientific">Nocardia farcinica</name>
    <dbReference type="NCBI Taxonomy" id="37329"/>
    <lineage>
        <taxon>Bacteria</taxon>
        <taxon>Bacillati</taxon>
        <taxon>Actinomycetota</taxon>
        <taxon>Actinomycetes</taxon>
        <taxon>Mycobacteriales</taxon>
        <taxon>Nocardiaceae</taxon>
        <taxon>Nocardia</taxon>
    </lineage>
</organism>
<feature type="domain" description="VOC" evidence="2">
    <location>
        <begin position="6"/>
        <end position="123"/>
    </location>
</feature>
<dbReference type="GO" id="GO:0004462">
    <property type="term" value="F:lactoylglutathione lyase activity"/>
    <property type="evidence" value="ECO:0007669"/>
    <property type="project" value="InterPro"/>
</dbReference>
<proteinExistence type="predicted"/>
<evidence type="ECO:0000313" key="3">
    <source>
        <dbReference type="EMBL" id="CRY73764.1"/>
    </source>
</evidence>
<dbReference type="AlphaFoldDB" id="A0A0H5NEM8"/>
<evidence type="ECO:0000313" key="4">
    <source>
        <dbReference type="Proteomes" id="UP000057820"/>
    </source>
</evidence>
<sequence>MTEVVGLGYVGLRATDLDAWRTYGTEILGLQDVSGVEGADEETVLLRADERGWRFAIHRGESGGAAYIGWEVPDRRALDALAARLAAAGVAVEEDSRCAAARGVEGLLRGTDPDGHRLEFFYGARVPKRPFLSPRGVRFVTGDLGLGHVFFFVTDLAAAKRFYLDVLGFRLSDTIEFHGRKVHFLHVNPRHHSLAFVENPDFAPALGHFMLEVDDIDDVGRALDEVHAHEVTLTETLGRHTNDLAISFFMKNPSGSEVEYGYDGRLVDDATWRVSNYDATSLWGHHRD</sequence>
<dbReference type="EMBL" id="LN868938">
    <property type="protein sequence ID" value="CRY73764.1"/>
    <property type="molecule type" value="Genomic_DNA"/>
</dbReference>
<dbReference type="Gene3D" id="3.10.180.10">
    <property type="entry name" value="2,3-Dihydroxybiphenyl 1,2-Dioxygenase, domain 1"/>
    <property type="match status" value="2"/>
</dbReference>
<dbReference type="PANTHER" id="PTHR36113:SF3">
    <property type="entry name" value="SLL5075 PROTEIN"/>
    <property type="match status" value="1"/>
</dbReference>
<evidence type="ECO:0000256" key="1">
    <source>
        <dbReference type="ARBA" id="ARBA00022723"/>
    </source>
</evidence>
<protein>
    <submittedName>
        <fullName evidence="3">Biphenyl-2,3-diol 1,2-dioxygenase</fullName>
        <ecNumber evidence="3">1.13.11.39</ecNumber>
    </submittedName>
</protein>
<dbReference type="CDD" id="cd07237">
    <property type="entry name" value="BphC1-RGP6_C_like"/>
    <property type="match status" value="1"/>
</dbReference>
<dbReference type="SUPFAM" id="SSF54593">
    <property type="entry name" value="Glyoxalase/Bleomycin resistance protein/Dihydroxybiphenyl dioxygenase"/>
    <property type="match status" value="1"/>
</dbReference>
<dbReference type="CDD" id="cd07252">
    <property type="entry name" value="BphC1-RGP6_N_like"/>
    <property type="match status" value="1"/>
</dbReference>
<dbReference type="PROSITE" id="PS51819">
    <property type="entry name" value="VOC"/>
    <property type="match status" value="2"/>
</dbReference>
<dbReference type="KEGG" id="nfr:ERS450000_00300"/>
<dbReference type="EC" id="1.13.11.39" evidence="3"/>